<evidence type="ECO:0000256" key="2">
    <source>
        <dbReference type="ARBA" id="ARBA00022518"/>
    </source>
</evidence>
<dbReference type="GO" id="GO:0033644">
    <property type="term" value="C:host cell membrane"/>
    <property type="evidence" value="ECO:0007669"/>
    <property type="project" value="UniProtKB-SubCell"/>
</dbReference>
<evidence type="ECO:0000256" key="4">
    <source>
        <dbReference type="ARBA" id="ARBA00022692"/>
    </source>
</evidence>
<dbReference type="GO" id="GO:0016020">
    <property type="term" value="C:membrane"/>
    <property type="evidence" value="ECO:0007669"/>
    <property type="project" value="InterPro"/>
</dbReference>
<keyword evidence="9" id="KW-0325">Glycoprotein</keyword>
<evidence type="ECO:0000256" key="8">
    <source>
        <dbReference type="ARBA" id="ARBA00023136"/>
    </source>
</evidence>
<evidence type="ECO:0000256" key="3">
    <source>
        <dbReference type="ARBA" id="ARBA00022553"/>
    </source>
</evidence>
<name>A0A1L3INY6_9ADEN</name>
<keyword evidence="7 10" id="KW-1133">Transmembrane helix</keyword>
<feature type="transmembrane region" description="Helical" evidence="10">
    <location>
        <begin position="37"/>
        <end position="57"/>
    </location>
</feature>
<dbReference type="KEGG" id="vg:30522856"/>
<protein>
    <submittedName>
        <fullName evidence="11">E3 RID-beta</fullName>
    </submittedName>
</protein>
<evidence type="ECO:0000256" key="5">
    <source>
        <dbReference type="ARBA" id="ARBA00022729"/>
    </source>
</evidence>
<evidence type="ECO:0000256" key="7">
    <source>
        <dbReference type="ARBA" id="ARBA00022989"/>
    </source>
</evidence>
<dbReference type="EMBL" id="KX505867">
    <property type="protein sequence ID" value="APG53814.1"/>
    <property type="molecule type" value="Genomic_DNA"/>
</dbReference>
<dbReference type="InterPro" id="IPR008131">
    <property type="entry name" value="Adeno_E3_14_5"/>
</dbReference>
<evidence type="ECO:0000256" key="6">
    <source>
        <dbReference type="ARBA" id="ARBA00022870"/>
    </source>
</evidence>
<dbReference type="RefSeq" id="YP_009328921.1">
    <property type="nucleotide sequence ID" value="NC_032105.1"/>
</dbReference>
<keyword evidence="4 10" id="KW-0812">Transmembrane</keyword>
<evidence type="ECO:0000313" key="11">
    <source>
        <dbReference type="EMBL" id="APG53814.1"/>
    </source>
</evidence>
<evidence type="ECO:0000256" key="9">
    <source>
        <dbReference type="ARBA" id="ARBA00023180"/>
    </source>
</evidence>
<sequence length="119" mass="13367">MIFLIFFTFPQLAIACNYEFIRFWNVSCYESSSPSLIIPLIIVTVLVIIGFIIGTLVHPHFPTPWKNGFLSELTTRPSPPESNALPPPVIQQGIFIPMNIISPPRPPSVCSYFHLTHGD</sequence>
<organism evidence="11">
    <name type="scientific">simian adenovirus 55</name>
    <dbReference type="NCBI Taxonomy" id="2848082"/>
    <lineage>
        <taxon>Viruses</taxon>
        <taxon>Varidnaviria</taxon>
        <taxon>Bamfordvirae</taxon>
        <taxon>Preplasmiviricota</taxon>
        <taxon>Polisuviricotina</taxon>
        <taxon>Pharingeaviricetes</taxon>
        <taxon>Rowavirales</taxon>
        <taxon>Adenoviridae</taxon>
        <taxon>Mastadenovirus</taxon>
        <taxon>Mastadenovirus flavi</taxon>
        <taxon>Simian mastadenovirus I</taxon>
    </lineage>
</organism>
<dbReference type="Proteomes" id="UP000201862">
    <property type="component" value="Segment"/>
</dbReference>
<proteinExistence type="predicted"/>
<evidence type="ECO:0000313" key="12">
    <source>
        <dbReference type="Proteomes" id="UP000201862"/>
    </source>
</evidence>
<accession>A0A1L3INY6</accession>
<keyword evidence="2" id="KW-0244">Early protein</keyword>
<comment type="subcellular location">
    <subcellularLocation>
        <location evidence="1">Host membrane</location>
        <topology evidence="1">Single-pass membrane protein</topology>
    </subcellularLocation>
</comment>
<keyword evidence="12" id="KW-1185">Reference proteome</keyword>
<keyword evidence="6" id="KW-1043">Host membrane</keyword>
<keyword evidence="5" id="KW-0732">Signal</keyword>
<dbReference type="GO" id="GO:0009966">
    <property type="term" value="P:regulation of signal transduction"/>
    <property type="evidence" value="ECO:0007669"/>
    <property type="project" value="InterPro"/>
</dbReference>
<dbReference type="OrthoDB" id="41655at10239"/>
<dbReference type="GeneID" id="30522856"/>
<keyword evidence="3" id="KW-0597">Phosphoprotein</keyword>
<evidence type="ECO:0000256" key="1">
    <source>
        <dbReference type="ARBA" id="ARBA00004379"/>
    </source>
</evidence>
<keyword evidence="8 10" id="KW-0472">Membrane</keyword>
<reference evidence="11" key="1">
    <citation type="journal article" date="2016" name="Virol. J.">
        <title>Isolation and characterization of adenoviruses infecting endangered golden snub-nosed monkeys (Rhinopithecus roxellana).</title>
        <authorList>
            <person name="Tan B."/>
            <person name="Wu L.J."/>
            <person name="Yang X.L."/>
            <person name="Li B."/>
            <person name="Zhang W."/>
            <person name="Lei Y.S."/>
            <person name="Li Y."/>
            <person name="Yang G.X."/>
            <person name="Chen J."/>
            <person name="Chen G."/>
            <person name="Wang H.Z."/>
            <person name="Shi Z.L."/>
        </authorList>
    </citation>
    <scope>NUCLEOTIDE SEQUENCE [LARGE SCALE GENOMIC DNA]</scope>
    <source>
        <strain evidence="11">WIV19</strain>
    </source>
</reference>
<dbReference type="Pfam" id="PF04834">
    <property type="entry name" value="Adeno_E3_14_5"/>
    <property type="match status" value="1"/>
</dbReference>
<evidence type="ECO:0000256" key="10">
    <source>
        <dbReference type="SAM" id="Phobius"/>
    </source>
</evidence>